<feature type="transmembrane region" description="Helical" evidence="1">
    <location>
        <begin position="183"/>
        <end position="204"/>
    </location>
</feature>
<dbReference type="EMBL" id="BJYD01000026">
    <property type="protein sequence ID" value="GEN54614.1"/>
    <property type="molecule type" value="Genomic_DNA"/>
</dbReference>
<feature type="transmembrane region" description="Helical" evidence="1">
    <location>
        <begin position="458"/>
        <end position="483"/>
    </location>
</feature>
<reference evidence="2 3" key="1">
    <citation type="submission" date="2019-07" db="EMBL/GenBank/DDBJ databases">
        <title>Whole genome shotgun sequence of Halobacillus faecis NBRC 103569.</title>
        <authorList>
            <person name="Hosoyama A."/>
            <person name="Uohara A."/>
            <person name="Ohji S."/>
            <person name="Ichikawa N."/>
        </authorList>
    </citation>
    <scope>NUCLEOTIDE SEQUENCE [LARGE SCALE GENOMIC DNA]</scope>
    <source>
        <strain evidence="2 3">NBRC 103569</strain>
    </source>
</reference>
<feature type="transmembrane region" description="Helical" evidence="1">
    <location>
        <begin position="337"/>
        <end position="355"/>
    </location>
</feature>
<feature type="transmembrane region" description="Helical" evidence="1">
    <location>
        <begin position="91"/>
        <end position="114"/>
    </location>
</feature>
<organism evidence="2 3">
    <name type="scientific">Halobacillus faecis</name>
    <dbReference type="NCBI Taxonomy" id="360184"/>
    <lineage>
        <taxon>Bacteria</taxon>
        <taxon>Bacillati</taxon>
        <taxon>Bacillota</taxon>
        <taxon>Bacilli</taxon>
        <taxon>Bacillales</taxon>
        <taxon>Bacillaceae</taxon>
        <taxon>Halobacillus</taxon>
    </lineage>
</organism>
<keyword evidence="1" id="KW-0812">Transmembrane</keyword>
<feature type="transmembrane region" description="Helical" evidence="1">
    <location>
        <begin position="120"/>
        <end position="140"/>
    </location>
</feature>
<dbReference type="RefSeq" id="WP_146817334.1">
    <property type="nucleotide sequence ID" value="NZ_BJYD01000026.1"/>
</dbReference>
<dbReference type="Proteomes" id="UP000321886">
    <property type="component" value="Unassembled WGS sequence"/>
</dbReference>
<proteinExistence type="predicted"/>
<evidence type="ECO:0000313" key="2">
    <source>
        <dbReference type="EMBL" id="GEN54614.1"/>
    </source>
</evidence>
<evidence type="ECO:0000256" key="1">
    <source>
        <dbReference type="SAM" id="Phobius"/>
    </source>
</evidence>
<feature type="transmembrane region" description="Helical" evidence="1">
    <location>
        <begin position="264"/>
        <end position="283"/>
    </location>
</feature>
<protein>
    <recommendedName>
        <fullName evidence="4">Sugar isomerase</fullName>
    </recommendedName>
</protein>
<name>A0A511WTW8_9BACI</name>
<feature type="transmembrane region" description="Helical" evidence="1">
    <location>
        <begin position="304"/>
        <end position="325"/>
    </location>
</feature>
<feature type="transmembrane region" description="Helical" evidence="1">
    <location>
        <begin position="236"/>
        <end position="258"/>
    </location>
</feature>
<keyword evidence="1" id="KW-1133">Transmembrane helix</keyword>
<feature type="transmembrane region" description="Helical" evidence="1">
    <location>
        <begin position="429"/>
        <end position="452"/>
    </location>
</feature>
<feature type="transmembrane region" description="Helical" evidence="1">
    <location>
        <begin position="155"/>
        <end position="177"/>
    </location>
</feature>
<sequence length="511" mass="57254">MNKKKKSIYTALSSVALTVLNGLLGLIITRQIILNYGSDFNGLNSTANQFIAMLMIVEGGFTLATNVALFKPLTDQNYKKINSILSATKNIFNKIGLFFLGIGILATVVFTVVVESSLSWYIVSLTLFMTVISTCFKLMYATKYRILIQTEHREYILHFISLFTLVISQLLIIVVISVEGHMLFIRLSTMLGSIINSLMIVYVCKKNYSYMNFDIQPNYKAIKGTKDVFIQKLTGIIYTTLPIIAISTTAGTIFASVYAVYNSIFTLLKSFINAIVNAPRMGLGNLISTNSKDVVLKVFYQYQFIVINVMFTFLTSTSVLIMPFISLYTDGFSDVDYINVKLAAILVLITLFEIIHIPSGNLINMSGNFKIARKIQTFSMVTLVIMMVIGNLLIGFYGVLLAVFITAVLLAIFEVGYVHLYYFNSNIYVFMKILMTTFGASVFLVGIELLLIPNINGYVTFFLFGMLLFTINGLIILMINLIVNNQITKEVGLILYAMIEKKLPRKIKSIS</sequence>
<feature type="transmembrane region" description="Helical" evidence="1">
    <location>
        <begin position="49"/>
        <end position="70"/>
    </location>
</feature>
<dbReference type="AlphaFoldDB" id="A0A511WTW8"/>
<feature type="transmembrane region" description="Helical" evidence="1">
    <location>
        <begin position="375"/>
        <end position="394"/>
    </location>
</feature>
<comment type="caution">
    <text evidence="2">The sequence shown here is derived from an EMBL/GenBank/DDBJ whole genome shotgun (WGS) entry which is preliminary data.</text>
</comment>
<accession>A0A511WTW8</accession>
<evidence type="ECO:0008006" key="4">
    <source>
        <dbReference type="Google" id="ProtNLM"/>
    </source>
</evidence>
<feature type="transmembrane region" description="Helical" evidence="1">
    <location>
        <begin position="400"/>
        <end position="422"/>
    </location>
</feature>
<dbReference type="OrthoDB" id="8609648at2"/>
<keyword evidence="3" id="KW-1185">Reference proteome</keyword>
<evidence type="ECO:0000313" key="3">
    <source>
        <dbReference type="Proteomes" id="UP000321886"/>
    </source>
</evidence>
<keyword evidence="1" id="KW-0472">Membrane</keyword>
<gene>
    <name evidence="2" type="ORF">HFA01_28760</name>
</gene>